<sequence length="133" mass="15350">MSFKQFPTLVLCLLFSKVANAEMNTLPDKKAKLEIKPIVCMVKSMGQICEMTISVDWSIQTPQNVCLFKNDTSLQCWKNKRKAKANINISISEDMVFSLKNKDMHVLAKQKVKINAAANRKYRRKLKSDWSFF</sequence>
<accession>A0A023PZA6</accession>
<feature type="chain" id="PRO_5007368240" description="DUF3019 domain-containing protein" evidence="1">
    <location>
        <begin position="22"/>
        <end position="133"/>
    </location>
</feature>
<dbReference type="OrthoDB" id="6387689at2"/>
<evidence type="ECO:0000256" key="1">
    <source>
        <dbReference type="SAM" id="SignalP"/>
    </source>
</evidence>
<protein>
    <recommendedName>
        <fullName evidence="5">DUF3019 domain-containing protein</fullName>
    </recommendedName>
</protein>
<gene>
    <name evidence="3" type="ORF">JF50_17480</name>
</gene>
<reference evidence="2" key="1">
    <citation type="journal article" date="2014" name="Science">
        <title>Marine tubeworm metamorphosis induced by arrays of bacterial phage tail-like structures.</title>
        <authorList>
            <person name="Shikuma N.J."/>
            <person name="Pilhofer M."/>
            <person name="Weiss G.L."/>
            <person name="Hadfield M.G."/>
            <person name="Jensen G.J."/>
            <person name="Newman D.K."/>
        </authorList>
    </citation>
    <scope>NUCLEOTIDE SEQUENCE</scope>
    <source>
        <strain evidence="2">HI1</strain>
    </source>
</reference>
<dbReference type="EMBL" id="JWIC01000007">
    <property type="protein sequence ID" value="KID56090.1"/>
    <property type="molecule type" value="Genomic_DNA"/>
</dbReference>
<dbReference type="Proteomes" id="UP000031327">
    <property type="component" value="Unassembled WGS sequence"/>
</dbReference>
<feature type="signal peptide" evidence="1">
    <location>
        <begin position="1"/>
        <end position="21"/>
    </location>
</feature>
<evidence type="ECO:0000313" key="3">
    <source>
        <dbReference type="EMBL" id="KID56090.1"/>
    </source>
</evidence>
<evidence type="ECO:0000313" key="2">
    <source>
        <dbReference type="EMBL" id="AHX39870.1"/>
    </source>
</evidence>
<dbReference type="AlphaFoldDB" id="A0A023PZA6"/>
<dbReference type="RefSeq" id="WP_039610663.1">
    <property type="nucleotide sequence ID" value="NZ_JWIC01000007.1"/>
</dbReference>
<reference evidence="3 4" key="2">
    <citation type="submission" date="2014-12" db="EMBL/GenBank/DDBJ databases">
        <title>Draft Genome Sequence of Pseudoalteromonas luteoviolacea HI1.</title>
        <authorList>
            <person name="Asahina A.Y."/>
            <person name="Hadfield M.G."/>
        </authorList>
    </citation>
    <scope>NUCLEOTIDE SEQUENCE [LARGE SCALE GENOMIC DNA]</scope>
    <source>
        <strain evidence="3 4">HI1</strain>
    </source>
</reference>
<evidence type="ECO:0000313" key="4">
    <source>
        <dbReference type="Proteomes" id="UP000031327"/>
    </source>
</evidence>
<dbReference type="EMBL" id="KF724688">
    <property type="protein sequence ID" value="AHX39870.1"/>
    <property type="molecule type" value="Genomic_DNA"/>
</dbReference>
<dbReference type="Pfam" id="PF11456">
    <property type="entry name" value="DUF3019"/>
    <property type="match status" value="1"/>
</dbReference>
<proteinExistence type="predicted"/>
<keyword evidence="1" id="KW-0732">Signal</keyword>
<evidence type="ECO:0008006" key="5">
    <source>
        <dbReference type="Google" id="ProtNLM"/>
    </source>
</evidence>
<dbReference type="InterPro" id="IPR021559">
    <property type="entry name" value="DUF3019"/>
</dbReference>
<name>A0A023PZA6_9GAMM</name>
<organism evidence="2">
    <name type="scientific">Pseudoalteromonas luteoviolacea</name>
    <dbReference type="NCBI Taxonomy" id="43657"/>
    <lineage>
        <taxon>Bacteria</taxon>
        <taxon>Pseudomonadati</taxon>
        <taxon>Pseudomonadota</taxon>
        <taxon>Gammaproteobacteria</taxon>
        <taxon>Alteromonadales</taxon>
        <taxon>Pseudoalteromonadaceae</taxon>
        <taxon>Pseudoalteromonas</taxon>
    </lineage>
</organism>